<accession>A0A0C3KC59</accession>
<dbReference type="HOGENOM" id="CLU_2185041_0_0_1"/>
<dbReference type="EMBL" id="KN831961">
    <property type="protein sequence ID" value="KIO07222.1"/>
    <property type="molecule type" value="Genomic_DNA"/>
</dbReference>
<sequence>MSWKTGARDPPGHAVCCPVPCRLDFNSVLLGNRGYPLRDRVVSASPSTHAKLDRVKDEPTMMQKAPPHSQICNRKEKKKLVRSIATSTDLSQIARIHDKAEDITRAQRA</sequence>
<reference evidence="1 2" key="1">
    <citation type="submission" date="2014-04" db="EMBL/GenBank/DDBJ databases">
        <authorList>
            <consortium name="DOE Joint Genome Institute"/>
            <person name="Kuo A."/>
            <person name="Kohler A."/>
            <person name="Costa M.D."/>
            <person name="Nagy L.G."/>
            <person name="Floudas D."/>
            <person name="Copeland A."/>
            <person name="Barry K.W."/>
            <person name="Cichocki N."/>
            <person name="Veneault-Fourrey C."/>
            <person name="LaButti K."/>
            <person name="Lindquist E.A."/>
            <person name="Lipzen A."/>
            <person name="Lundell T."/>
            <person name="Morin E."/>
            <person name="Murat C."/>
            <person name="Sun H."/>
            <person name="Tunlid A."/>
            <person name="Henrissat B."/>
            <person name="Grigoriev I.V."/>
            <person name="Hibbett D.S."/>
            <person name="Martin F."/>
            <person name="Nordberg H.P."/>
            <person name="Cantor M.N."/>
            <person name="Hua S.X."/>
        </authorList>
    </citation>
    <scope>NUCLEOTIDE SEQUENCE [LARGE SCALE GENOMIC DNA]</scope>
    <source>
        <strain evidence="1 2">Marx 270</strain>
    </source>
</reference>
<dbReference type="Proteomes" id="UP000054217">
    <property type="component" value="Unassembled WGS sequence"/>
</dbReference>
<reference evidence="2" key="2">
    <citation type="submission" date="2015-01" db="EMBL/GenBank/DDBJ databases">
        <title>Evolutionary Origins and Diversification of the Mycorrhizal Mutualists.</title>
        <authorList>
            <consortium name="DOE Joint Genome Institute"/>
            <consortium name="Mycorrhizal Genomics Consortium"/>
            <person name="Kohler A."/>
            <person name="Kuo A."/>
            <person name="Nagy L.G."/>
            <person name="Floudas D."/>
            <person name="Copeland A."/>
            <person name="Barry K.W."/>
            <person name="Cichocki N."/>
            <person name="Veneault-Fourrey C."/>
            <person name="LaButti K."/>
            <person name="Lindquist E.A."/>
            <person name="Lipzen A."/>
            <person name="Lundell T."/>
            <person name="Morin E."/>
            <person name="Murat C."/>
            <person name="Riley R."/>
            <person name="Ohm R."/>
            <person name="Sun H."/>
            <person name="Tunlid A."/>
            <person name="Henrissat B."/>
            <person name="Grigoriev I.V."/>
            <person name="Hibbett D.S."/>
            <person name="Martin F."/>
        </authorList>
    </citation>
    <scope>NUCLEOTIDE SEQUENCE [LARGE SCALE GENOMIC DNA]</scope>
    <source>
        <strain evidence="2">Marx 270</strain>
    </source>
</reference>
<gene>
    <name evidence="1" type="ORF">M404DRAFT_431678</name>
</gene>
<dbReference type="InParanoid" id="A0A0C3KC59"/>
<keyword evidence="2" id="KW-1185">Reference proteome</keyword>
<evidence type="ECO:0000313" key="2">
    <source>
        <dbReference type="Proteomes" id="UP000054217"/>
    </source>
</evidence>
<organism evidence="1 2">
    <name type="scientific">Pisolithus tinctorius Marx 270</name>
    <dbReference type="NCBI Taxonomy" id="870435"/>
    <lineage>
        <taxon>Eukaryota</taxon>
        <taxon>Fungi</taxon>
        <taxon>Dikarya</taxon>
        <taxon>Basidiomycota</taxon>
        <taxon>Agaricomycotina</taxon>
        <taxon>Agaricomycetes</taxon>
        <taxon>Agaricomycetidae</taxon>
        <taxon>Boletales</taxon>
        <taxon>Sclerodermatineae</taxon>
        <taxon>Pisolithaceae</taxon>
        <taxon>Pisolithus</taxon>
    </lineage>
</organism>
<dbReference type="AlphaFoldDB" id="A0A0C3KC59"/>
<evidence type="ECO:0000313" key="1">
    <source>
        <dbReference type="EMBL" id="KIO07222.1"/>
    </source>
</evidence>
<name>A0A0C3KC59_PISTI</name>
<proteinExistence type="predicted"/>
<protein>
    <submittedName>
        <fullName evidence="1">Uncharacterized protein</fullName>
    </submittedName>
</protein>